<dbReference type="GO" id="GO:0005737">
    <property type="term" value="C:cytoplasm"/>
    <property type="evidence" value="ECO:0007669"/>
    <property type="project" value="TreeGrafter"/>
</dbReference>
<dbReference type="Pfam" id="PF25596">
    <property type="entry name" value="CPSase_L_D1"/>
    <property type="match status" value="2"/>
</dbReference>
<feature type="binding site" evidence="19">
    <location>
        <position position="296"/>
    </location>
    <ligand>
        <name>ATP</name>
        <dbReference type="ChEBI" id="CHEBI:30616"/>
        <label>1</label>
    </ligand>
</feature>
<feature type="binding site" evidence="19">
    <location>
        <position position="839"/>
    </location>
    <ligand>
        <name>ATP</name>
        <dbReference type="ChEBI" id="CHEBI:30616"/>
        <label>2</label>
    </ligand>
</feature>
<evidence type="ECO:0000256" key="4">
    <source>
        <dbReference type="ARBA" id="ARBA00009799"/>
    </source>
</evidence>
<evidence type="ECO:0000256" key="14">
    <source>
        <dbReference type="ARBA" id="ARBA00023211"/>
    </source>
</evidence>
<evidence type="ECO:0000256" key="18">
    <source>
        <dbReference type="ARBA" id="ARBA00062056"/>
    </source>
</evidence>
<feature type="binding site" evidence="19">
    <location>
        <position position="230"/>
    </location>
    <ligand>
        <name>ATP</name>
        <dbReference type="ChEBI" id="CHEBI:30616"/>
        <label>1</label>
    </ligand>
</feature>
<evidence type="ECO:0000256" key="15">
    <source>
        <dbReference type="ARBA" id="ARBA00047359"/>
    </source>
</evidence>
<dbReference type="InterPro" id="IPR006275">
    <property type="entry name" value="CPSase_lsu"/>
</dbReference>
<dbReference type="AlphaFoldDB" id="A0AAU7XBE3"/>
<dbReference type="SUPFAM" id="SSF52335">
    <property type="entry name" value="Methylglyoxal synthase-like"/>
    <property type="match status" value="1"/>
</dbReference>
<feature type="binding site" evidence="19">
    <location>
        <position position="914"/>
    </location>
    <ligand>
        <name>Mg(2+)</name>
        <dbReference type="ChEBI" id="CHEBI:18420"/>
        <label>3</label>
    </ligand>
</feature>
<evidence type="ECO:0000256" key="13">
    <source>
        <dbReference type="ARBA" id="ARBA00022975"/>
    </source>
</evidence>
<dbReference type="NCBIfam" id="NF003671">
    <property type="entry name" value="PRK05294.1"/>
    <property type="match status" value="1"/>
</dbReference>
<feature type="binding site" evidence="19">
    <location>
        <position position="873"/>
    </location>
    <ligand>
        <name>ATP</name>
        <dbReference type="ChEBI" id="CHEBI:30616"/>
        <label>2</label>
    </ligand>
</feature>
<dbReference type="EMBL" id="CP158568">
    <property type="protein sequence ID" value="XBY45162.1"/>
    <property type="molecule type" value="Genomic_DNA"/>
</dbReference>
<dbReference type="GO" id="GO:0004088">
    <property type="term" value="F:carbamoyl-phosphate synthase (glutamine-hydrolyzing) activity"/>
    <property type="evidence" value="ECO:0007669"/>
    <property type="project" value="UniProtKB-UniRule"/>
</dbReference>
<evidence type="ECO:0000256" key="16">
    <source>
        <dbReference type="ARBA" id="ARBA00048816"/>
    </source>
</evidence>
<comment type="catalytic activity">
    <reaction evidence="15 19">
        <text>hydrogencarbonate + NH4(+) + 2 ATP = carbamoyl phosphate + 2 ADP + phosphate + 2 H(+)</text>
        <dbReference type="Rhea" id="RHEA:18029"/>
        <dbReference type="ChEBI" id="CHEBI:15378"/>
        <dbReference type="ChEBI" id="CHEBI:17544"/>
        <dbReference type="ChEBI" id="CHEBI:28938"/>
        <dbReference type="ChEBI" id="CHEBI:30616"/>
        <dbReference type="ChEBI" id="CHEBI:43474"/>
        <dbReference type="ChEBI" id="CHEBI:58228"/>
        <dbReference type="ChEBI" id="CHEBI:456216"/>
        <dbReference type="EC" id="6.3.4.16"/>
    </reaction>
</comment>
<comment type="domain">
    <text evidence="19">The large subunit is composed of 2 ATP-grasp domains that are involved in binding the 2 ATP molecules needed for carbamoyl phosphate synthesis. The N-terminal ATP-grasp domain (referred to as the carboxyphosphate synthetic component) catalyzes the ATP-dependent phosphorylation of hydrogencarbonate to carboxyphosphate and the subsequent nucleophilic attack by ammonia to form a carbamate intermediate. The C-terminal ATP-grasp domain (referred to as the carbamoyl phosphate synthetic component) then catalyzes the phosphorylation of carbamate with the second ATP to form the end product carbamoyl phosphate. The reactive and unstable enzyme intermediates are sequentially channeled from one active site to the next through the interior of the protein over a distance of at least 96 A.</text>
</comment>
<comment type="cofactor">
    <cofactor evidence="1">
        <name>Mn(2+)</name>
        <dbReference type="ChEBI" id="CHEBI:29035"/>
    </cofactor>
</comment>
<dbReference type="RefSeq" id="WP_407050253.1">
    <property type="nucleotide sequence ID" value="NZ_CP158568.1"/>
</dbReference>
<dbReference type="PROSITE" id="PS00866">
    <property type="entry name" value="CPSASE_1"/>
    <property type="match status" value="1"/>
</dbReference>
<accession>A0AAU7XBE3</accession>
<feature type="binding site" evidence="19">
    <location>
        <position position="779"/>
    </location>
    <ligand>
        <name>ATP</name>
        <dbReference type="ChEBI" id="CHEBI:30616"/>
        <label>2</label>
    </ligand>
</feature>
<evidence type="ECO:0000256" key="6">
    <source>
        <dbReference type="ARBA" id="ARBA00022598"/>
    </source>
</evidence>
<evidence type="ECO:0000256" key="19">
    <source>
        <dbReference type="HAMAP-Rule" id="MF_01210"/>
    </source>
</evidence>
<dbReference type="InterPro" id="IPR058047">
    <property type="entry name" value="CPSase_preATP-grasp"/>
</dbReference>
<dbReference type="GO" id="GO:0044205">
    <property type="term" value="P:'de novo' UMP biosynthetic process"/>
    <property type="evidence" value="ECO:0007669"/>
    <property type="project" value="UniProtKB-UniRule"/>
</dbReference>
<keyword evidence="10 19" id="KW-0547">Nucleotide-binding</keyword>
<feature type="binding site" evidence="19">
    <location>
        <position position="229"/>
    </location>
    <ligand>
        <name>ATP</name>
        <dbReference type="ChEBI" id="CHEBI:30616"/>
        <label>1</label>
    </ligand>
</feature>
<dbReference type="SUPFAM" id="SSF52440">
    <property type="entry name" value="PreATP-grasp domain"/>
    <property type="match status" value="2"/>
</dbReference>
<evidence type="ECO:0000256" key="11">
    <source>
        <dbReference type="ARBA" id="ARBA00022840"/>
    </source>
</evidence>
<keyword evidence="9 19" id="KW-0677">Repeat</keyword>
<dbReference type="FunFam" id="3.40.50.20:FF:000003">
    <property type="entry name" value="Carbamoyl-phosphate synthase large chain"/>
    <property type="match status" value="1"/>
</dbReference>
<feature type="binding site" evidence="19">
    <location>
        <position position="355"/>
    </location>
    <ligand>
        <name>Mn(2+)</name>
        <dbReference type="ChEBI" id="CHEBI:29035"/>
        <label>2</label>
    </ligand>
</feature>
<comment type="catalytic activity">
    <reaction evidence="16 19">
        <text>hydrogencarbonate + L-glutamine + 2 ATP + H2O = carbamoyl phosphate + L-glutamate + 2 ADP + phosphate + 2 H(+)</text>
        <dbReference type="Rhea" id="RHEA:18633"/>
        <dbReference type="ChEBI" id="CHEBI:15377"/>
        <dbReference type="ChEBI" id="CHEBI:15378"/>
        <dbReference type="ChEBI" id="CHEBI:17544"/>
        <dbReference type="ChEBI" id="CHEBI:29985"/>
        <dbReference type="ChEBI" id="CHEBI:30616"/>
        <dbReference type="ChEBI" id="CHEBI:43474"/>
        <dbReference type="ChEBI" id="CHEBI:58228"/>
        <dbReference type="ChEBI" id="CHEBI:58359"/>
        <dbReference type="ChEBI" id="CHEBI:456216"/>
        <dbReference type="EC" id="6.3.5.5"/>
    </reaction>
</comment>
<dbReference type="InterPro" id="IPR005479">
    <property type="entry name" value="CPAse_ATP-bd"/>
</dbReference>
<feature type="binding site" evidence="19">
    <location>
        <position position="353"/>
    </location>
    <ligand>
        <name>Mn(2+)</name>
        <dbReference type="ChEBI" id="CHEBI:29035"/>
        <label>2</label>
    </ligand>
</feature>
<dbReference type="Gene3D" id="3.40.50.20">
    <property type="match status" value="2"/>
</dbReference>
<feature type="binding site" evidence="19">
    <location>
        <position position="914"/>
    </location>
    <ligand>
        <name>Mn(2+)</name>
        <dbReference type="ChEBI" id="CHEBI:29035"/>
        <label>3</label>
    </ligand>
</feature>
<comment type="subunit">
    <text evidence="18 19">Composed of two chains; the small (or glutamine) chain promotes the hydrolysis of glutamine to ammonia, which is used by the large (or ammonia) chain to synthesize carbamoyl phosphate. Tetramer of heterodimers (alpha,beta)4.</text>
</comment>
<proteinExistence type="inferred from homology"/>
<reference evidence="22" key="1">
    <citation type="submission" date="2024-06" db="EMBL/GenBank/DDBJ databases">
        <title>Methylostella associata gen. nov., sp. nov., a novel Ancalomicrobiaceae-affiliated facultatively methylotrophic bacteria that feed on methanotrophs of the genus Methylococcus.</title>
        <authorList>
            <person name="Saltykova V."/>
            <person name="Danilova O.V."/>
            <person name="Oshkin I.Y."/>
            <person name="Belova S.E."/>
            <person name="Pimenov N.V."/>
            <person name="Dedysh S.N."/>
        </authorList>
    </citation>
    <scope>NUCLEOTIDE SEQUENCE</scope>
    <source>
        <strain evidence="22">S20</strain>
    </source>
</reference>
<comment type="similarity">
    <text evidence="4 19">Belongs to the CarB family.</text>
</comment>
<feature type="binding site" evidence="19">
    <location>
        <position position="223"/>
    </location>
    <ligand>
        <name>ATP</name>
        <dbReference type="ChEBI" id="CHEBI:30616"/>
        <label>1</label>
    </ligand>
</feature>
<keyword evidence="11 19" id="KW-0067">ATP-binding</keyword>
<evidence type="ECO:0000256" key="10">
    <source>
        <dbReference type="ARBA" id="ARBA00022741"/>
    </source>
</evidence>
<dbReference type="PROSITE" id="PS51855">
    <property type="entry name" value="MGS"/>
    <property type="match status" value="1"/>
</dbReference>
<dbReference type="SMART" id="SM00851">
    <property type="entry name" value="MGS"/>
    <property type="match status" value="1"/>
</dbReference>
<dbReference type="Gene3D" id="3.30.470.20">
    <property type="entry name" value="ATP-grasp fold, B domain"/>
    <property type="match status" value="2"/>
</dbReference>
<feature type="binding site" evidence="19">
    <location>
        <position position="914"/>
    </location>
    <ligand>
        <name>ATP</name>
        <dbReference type="ChEBI" id="CHEBI:30616"/>
        <label>2</label>
    </ligand>
</feature>
<feature type="binding site" evidence="19">
    <location>
        <position position="262"/>
    </location>
    <ligand>
        <name>ATP</name>
        <dbReference type="ChEBI" id="CHEBI:30616"/>
        <label>1</label>
    </ligand>
</feature>
<feature type="binding site" evidence="19">
    <location>
        <position position="297"/>
    </location>
    <ligand>
        <name>ATP</name>
        <dbReference type="ChEBI" id="CHEBI:30616"/>
        <label>1</label>
    </ligand>
</feature>
<dbReference type="InterPro" id="IPR005480">
    <property type="entry name" value="CPSase_lsu_oligo"/>
</dbReference>
<feature type="binding site" evidence="19">
    <location>
        <position position="353"/>
    </location>
    <ligand>
        <name>Mg(2+)</name>
        <dbReference type="ChEBI" id="CHEBI:18420"/>
        <label>2</label>
    </ligand>
</feature>
<gene>
    <name evidence="19 22" type="primary">carB</name>
    <name evidence="22" type="ORF">ABS361_02390</name>
</gene>
<dbReference type="PROSITE" id="PS51257">
    <property type="entry name" value="PROKAR_LIPOPROTEIN"/>
    <property type="match status" value="1"/>
</dbReference>
<dbReference type="PROSITE" id="PS50975">
    <property type="entry name" value="ATP_GRASP"/>
    <property type="match status" value="2"/>
</dbReference>
<evidence type="ECO:0000256" key="9">
    <source>
        <dbReference type="ARBA" id="ARBA00022737"/>
    </source>
</evidence>
<feature type="binding site" evidence="19">
    <location>
        <position position="353"/>
    </location>
    <ligand>
        <name>Mn(2+)</name>
        <dbReference type="ChEBI" id="CHEBI:29035"/>
        <label>1</label>
    </ligand>
</feature>
<evidence type="ECO:0000256" key="1">
    <source>
        <dbReference type="ARBA" id="ARBA00001936"/>
    </source>
</evidence>
<feature type="binding site" evidence="19">
    <location>
        <position position="841"/>
    </location>
    <ligand>
        <name>ATP</name>
        <dbReference type="ChEBI" id="CHEBI:30616"/>
        <label>2</label>
    </ligand>
</feature>
<dbReference type="GO" id="GO:0006541">
    <property type="term" value="P:glutamine metabolic process"/>
    <property type="evidence" value="ECO:0007669"/>
    <property type="project" value="TreeGrafter"/>
</dbReference>
<dbReference type="NCBIfam" id="TIGR01369">
    <property type="entry name" value="CPSaseII_lrg"/>
    <property type="match status" value="1"/>
</dbReference>
<feature type="binding site" evidence="19">
    <location>
        <position position="339"/>
    </location>
    <ligand>
        <name>Mg(2+)</name>
        <dbReference type="ChEBI" id="CHEBI:18420"/>
        <label>1</label>
    </ligand>
</feature>
<keyword evidence="6 19" id="KW-0436">Ligase</keyword>
<keyword evidence="7 19" id="KW-0028">Amino-acid biosynthesis</keyword>
<dbReference type="Pfam" id="PF02786">
    <property type="entry name" value="CPSase_L_D2"/>
    <property type="match status" value="2"/>
</dbReference>
<keyword evidence="8" id="KW-0479">Metal-binding</keyword>
<evidence type="ECO:0000256" key="3">
    <source>
        <dbReference type="ARBA" id="ARBA00005077"/>
    </source>
</evidence>
<evidence type="ECO:0000259" key="20">
    <source>
        <dbReference type="PROSITE" id="PS50975"/>
    </source>
</evidence>
<dbReference type="EC" id="6.3.5.5" evidence="19"/>
<feature type="domain" description="ATP-grasp" evidence="20">
    <location>
        <begin position="180"/>
        <end position="382"/>
    </location>
</feature>
<dbReference type="Gene3D" id="1.10.1030.10">
    <property type="entry name" value="Carbamoyl-phosphate synthetase, large subunit oligomerisation domain"/>
    <property type="match status" value="1"/>
</dbReference>
<comment type="function">
    <text evidence="17 19">Large subunit of the glutamine-dependent carbamoyl phosphate synthetase (CPSase). CPSase catalyzes the formation of carbamoyl phosphate from the ammonia moiety of glutamine, carbonate, and phosphate donated by ATP, constituting the first step of 2 biosynthetic pathways, one leading to arginine and/or urea and the other to pyrimidine nucleotides. The large subunit (synthetase) binds the substrates ammonia (free or transferred from glutamine from the small subunit), hydrogencarbonate and ATP and carries out an ATP-coupled ligase reaction, activating hydrogencarbonate by forming carboxy phosphate which reacts with ammonia to form carbamoyl phosphate.</text>
</comment>
<protein>
    <recommendedName>
        <fullName evidence="19">Carbamoyl phosphate synthase large chain</fullName>
        <ecNumber evidence="19">6.3.4.16</ecNumber>
        <ecNumber evidence="19">6.3.5.5</ecNumber>
    </recommendedName>
    <alternativeName>
        <fullName evidence="19">Carbamoyl phosphate synthetase ammonia chain</fullName>
    </alternativeName>
</protein>
<feature type="binding site" evidence="19">
    <location>
        <position position="339"/>
    </location>
    <ligand>
        <name>Mn(2+)</name>
        <dbReference type="ChEBI" id="CHEBI:29035"/>
        <label>1</label>
    </ligand>
</feature>
<keyword evidence="5 19" id="KW-0055">Arginine biosynthesis</keyword>
<dbReference type="InterPro" id="IPR005483">
    <property type="entry name" value="CPSase_dom"/>
</dbReference>
<dbReference type="GO" id="GO:0046872">
    <property type="term" value="F:metal ion binding"/>
    <property type="evidence" value="ECO:0007669"/>
    <property type="project" value="UniProtKB-KW"/>
</dbReference>
<dbReference type="GO" id="GO:0004087">
    <property type="term" value="F:carbamoyl-phosphate synthase (ammonia) activity"/>
    <property type="evidence" value="ECO:0007669"/>
    <property type="project" value="UniProtKB-EC"/>
</dbReference>
<dbReference type="PANTHER" id="PTHR11405:SF53">
    <property type="entry name" value="CARBAMOYL-PHOSPHATE SYNTHASE [AMMONIA], MITOCHONDRIAL"/>
    <property type="match status" value="1"/>
</dbReference>
<dbReference type="FunFam" id="3.30.470.20:FF:000013">
    <property type="entry name" value="Carbamoyl-phosphate synthase large chain"/>
    <property type="match status" value="1"/>
</dbReference>
<feature type="region of interest" description="Carboxyphosphate synthetic domain" evidence="19">
    <location>
        <begin position="1"/>
        <end position="457"/>
    </location>
</feature>
<comment type="pathway">
    <text evidence="3 19">Amino-acid biosynthesis; L-arginine biosynthesis; carbamoyl phosphate from bicarbonate: step 1/1.</text>
</comment>
<dbReference type="InterPro" id="IPR016185">
    <property type="entry name" value="PreATP-grasp_dom_sf"/>
</dbReference>
<dbReference type="NCBIfam" id="NF009455">
    <property type="entry name" value="PRK12815.1"/>
    <property type="match status" value="1"/>
</dbReference>
<comment type="cofactor">
    <cofactor evidence="19">
        <name>Mg(2+)</name>
        <dbReference type="ChEBI" id="CHEBI:18420"/>
    </cofactor>
    <cofactor evidence="19">
        <name>Mn(2+)</name>
        <dbReference type="ChEBI" id="CHEBI:29035"/>
    </cofactor>
    <text evidence="19">Binds 4 Mg(2+) or Mn(2+) ions per subunit.</text>
</comment>
<feature type="binding site" evidence="19">
    <location>
        <position position="926"/>
    </location>
    <ligand>
        <name>Mn(2+)</name>
        <dbReference type="ChEBI" id="CHEBI:29035"/>
        <label>4</label>
    </ligand>
</feature>
<feature type="domain" description="MGS-like" evidence="21">
    <location>
        <begin position="1021"/>
        <end position="1159"/>
    </location>
</feature>
<dbReference type="FunFam" id="3.40.50.20:FF:000001">
    <property type="entry name" value="Carbamoyl-phosphate synthase large chain"/>
    <property type="match status" value="1"/>
</dbReference>
<feature type="binding site" evidence="19">
    <location>
        <position position="295"/>
    </location>
    <ligand>
        <name>ATP</name>
        <dbReference type="ChEBI" id="CHEBI:30616"/>
        <label>1</label>
    </ligand>
</feature>
<dbReference type="PANTHER" id="PTHR11405">
    <property type="entry name" value="CARBAMOYLTRANSFERASE FAMILY MEMBER"/>
    <property type="match status" value="1"/>
</dbReference>
<feature type="binding site" evidence="19">
    <location>
        <position position="339"/>
    </location>
    <ligand>
        <name>ATP</name>
        <dbReference type="ChEBI" id="CHEBI:30616"/>
        <label>1</label>
    </ligand>
</feature>
<evidence type="ECO:0000256" key="17">
    <source>
        <dbReference type="ARBA" id="ARBA00057223"/>
    </source>
</evidence>
<feature type="region of interest" description="Allosteric domain" evidence="19">
    <location>
        <begin position="1021"/>
        <end position="1159"/>
    </location>
</feature>
<evidence type="ECO:0000256" key="12">
    <source>
        <dbReference type="ARBA" id="ARBA00022842"/>
    </source>
</evidence>
<dbReference type="FunFam" id="1.10.1030.10:FF:000002">
    <property type="entry name" value="Carbamoyl-phosphate synthase large chain"/>
    <property type="match status" value="1"/>
</dbReference>
<dbReference type="FunFam" id="3.30.470.20:FF:000007">
    <property type="entry name" value="Carbamoyl-phosphate synthase large chain"/>
    <property type="match status" value="1"/>
</dbReference>
<evidence type="ECO:0000256" key="5">
    <source>
        <dbReference type="ARBA" id="ARBA00022571"/>
    </source>
</evidence>
<feature type="domain" description="ATP-grasp" evidence="20">
    <location>
        <begin position="743"/>
        <end position="955"/>
    </location>
</feature>
<sequence length="1159" mass="125179">MPKRTDIKSILVIGAGPIVIGQACEFDYSGTQACKALKAEGYRIILVNSNPATIMTDPELADATYVEPIVPEVVAKIIEKERPDALLPTMGGQTALNCALSLRKMGVLEKYGVEMIGATAEAIDKAEDRELFREAMTKIGLSTPRARFADAADLKRADKRTYDAELARIQALDVADADKKKLAQTFEFDWAKGEEARKRRYVSKGLIEALEALSDIGLPAIIRPSFTMGGTGGGIAYNRDEFLEIVERGLDASPTTEVLIEESVLGWKEFEMEVVRDKADNCIIVCSIENIDPMGVHTGDSITIAPALTLTDKEYQIMRDASLAVLREIGVETGGSNVQFAVNPEDGRMVVIEMNPRVSRSSALASKATGFPIAKVAARLAVGYTLDELANDITGGATPASFEPTIDYVVTKIPRFAFEKFPGADQQLTTSMKSVGEVMAIGRTFAESLQKALRGLETGLTGLNEIEIPGLGQGDDKNAIRAALGTPTPDRLRHVAQALRLGVTKDQIHQSCKIDPWFLDQFEAIVETEAKVRKHGLPQTAGALRSLKAMGFSDARLAELAGLAEADVKALREKLAVHPVYKRIDTCAAEFAAPTAYMYSSYEVPFGAAPDDEARPSDKKKVVILGGGPNRIGQGIEFDYCCCHACFALSDAGYETIMVNCNPETVSTDYDTSDRLYFEPLTAEDVLEILRVEQSKGTLHGVIVQFGGQTPLKLAESLEKAGIPILGTSPDAIDLAEDRDRFKRLLDKLGLKQPKNGIAYSIEQSRLVTAELGFPLVVRPSYVLGGRAMMIVRDEGQFDEYLLGVLPGMVPADVKAKYPNDKTGQINMVLGKSPLLFDRYLSDAIEVDVDALCDGKDVFIAGIMEHIEEAGIHSGDSACSLPTHSLKAEIVEEIERQTKALALALDVGGLMNVQYAVKDDVVYILEVNPRASRTVPFVAKTIGLPVAKIASRVMAGEALGSFGLKRKTLDHVAVKEAVFPFARFPGVDTVLGPEMKSTGEVIGLDRTYAIAFAKSQLGSGTRVPTGGTMFVSMRDEDKDRILPSIRALSDIGFKVISTSGTTRFLQAQGIPASKINKVLEGRPHIVDAIKNGEVQLVFNTTEGAQALADSRSLRRAALLHKVPYYTTLAGAVAAAEAIVAYAAGELEVRPLQSYFAAEA</sequence>
<evidence type="ECO:0000313" key="22">
    <source>
        <dbReference type="EMBL" id="XBY45162.1"/>
    </source>
</evidence>
<dbReference type="CDD" id="cd01424">
    <property type="entry name" value="MGS_CPS_II"/>
    <property type="match status" value="1"/>
</dbReference>
<feature type="binding site" evidence="19">
    <location>
        <position position="264"/>
    </location>
    <ligand>
        <name>ATP</name>
        <dbReference type="ChEBI" id="CHEBI:30616"/>
        <label>1</label>
    </ligand>
</feature>
<keyword evidence="12" id="KW-0460">Magnesium</keyword>
<comment type="pathway">
    <text evidence="2 19">Pyrimidine metabolism; UMP biosynthesis via de novo pathway; (S)-dihydroorotate from bicarbonate: step 1/3.</text>
</comment>
<keyword evidence="13 19" id="KW-0665">Pyrimidine biosynthesis</keyword>
<feature type="binding site" evidence="19">
    <location>
        <position position="928"/>
    </location>
    <ligand>
        <name>Mg(2+)</name>
        <dbReference type="ChEBI" id="CHEBI:18420"/>
        <label>4</label>
    </ligand>
</feature>
<feature type="binding site" evidence="19">
    <location>
        <position position="353"/>
    </location>
    <ligand>
        <name>ATP</name>
        <dbReference type="ChEBI" id="CHEBI:30616"/>
        <label>1</label>
    </ligand>
</feature>
<feature type="binding site" evidence="19">
    <location>
        <position position="926"/>
    </location>
    <ligand>
        <name>Mg(2+)</name>
        <dbReference type="ChEBI" id="CHEBI:18420"/>
        <label>3</label>
    </ligand>
</feature>
<feature type="binding site" evidence="19">
    <location>
        <position position="846"/>
    </location>
    <ligand>
        <name>ATP</name>
        <dbReference type="ChEBI" id="CHEBI:30616"/>
        <label>2</label>
    </ligand>
</feature>
<dbReference type="InterPro" id="IPR033937">
    <property type="entry name" value="MGS_CPS_CarB"/>
</dbReference>
<evidence type="ECO:0000256" key="7">
    <source>
        <dbReference type="ARBA" id="ARBA00022605"/>
    </source>
</evidence>
<evidence type="ECO:0000256" key="2">
    <source>
        <dbReference type="ARBA" id="ARBA00004812"/>
    </source>
</evidence>
<dbReference type="SMART" id="SM01096">
    <property type="entry name" value="CPSase_L_D3"/>
    <property type="match status" value="1"/>
</dbReference>
<evidence type="ECO:0000259" key="21">
    <source>
        <dbReference type="PROSITE" id="PS51855"/>
    </source>
</evidence>
<dbReference type="EC" id="6.3.4.16" evidence="19"/>
<feature type="binding site" evidence="19">
    <location>
        <position position="353"/>
    </location>
    <ligand>
        <name>Mg(2+)</name>
        <dbReference type="ChEBI" id="CHEBI:18420"/>
        <label>1</label>
    </ligand>
</feature>
<keyword evidence="14" id="KW-0464">Manganese</keyword>
<dbReference type="GO" id="GO:0005524">
    <property type="term" value="F:ATP binding"/>
    <property type="evidence" value="ECO:0007669"/>
    <property type="project" value="UniProtKB-UniRule"/>
</dbReference>
<feature type="binding site" evidence="19">
    <location>
        <position position="269"/>
    </location>
    <ligand>
        <name>ATP</name>
        <dbReference type="ChEBI" id="CHEBI:30616"/>
        <label>1</label>
    </ligand>
</feature>
<feature type="binding site" evidence="19">
    <location>
        <position position="928"/>
    </location>
    <ligand>
        <name>Mn(2+)</name>
        <dbReference type="ChEBI" id="CHEBI:29035"/>
        <label>4</label>
    </ligand>
</feature>
<feature type="binding site" evidence="19">
    <location>
        <position position="129"/>
    </location>
    <ligand>
        <name>ATP</name>
        <dbReference type="ChEBI" id="CHEBI:30616"/>
        <label>1</label>
    </ligand>
</feature>
<dbReference type="Pfam" id="PF02787">
    <property type="entry name" value="CPSase_L_D3"/>
    <property type="match status" value="1"/>
</dbReference>
<feature type="binding site" evidence="19">
    <location>
        <position position="355"/>
    </location>
    <ligand>
        <name>Mg(2+)</name>
        <dbReference type="ChEBI" id="CHEBI:18420"/>
        <label>2</label>
    </ligand>
</feature>
<feature type="binding site" evidence="19">
    <location>
        <position position="871"/>
    </location>
    <ligand>
        <name>ATP</name>
        <dbReference type="ChEBI" id="CHEBI:30616"/>
        <label>2</label>
    </ligand>
</feature>
<name>A0AAU7XBE3_9HYPH</name>
<feature type="binding site" evidence="19">
    <location>
        <position position="874"/>
    </location>
    <ligand>
        <name>ATP</name>
        <dbReference type="ChEBI" id="CHEBI:30616"/>
        <label>2</label>
    </ligand>
</feature>
<dbReference type="KEGG" id="mflg:ABS361_02390"/>
<dbReference type="InterPro" id="IPR036897">
    <property type="entry name" value="CarbamoylP_synth_lsu_oligo_sf"/>
</dbReference>
<dbReference type="InterPro" id="IPR036914">
    <property type="entry name" value="MGS-like_dom_sf"/>
</dbReference>
<feature type="binding site" evidence="19">
    <location>
        <position position="926"/>
    </location>
    <ligand>
        <name>Mn(2+)</name>
        <dbReference type="ChEBI" id="CHEBI:29035"/>
        <label>3</label>
    </ligand>
</feature>
<feature type="binding site" evidence="19">
    <location>
        <position position="926"/>
    </location>
    <ligand>
        <name>Mg(2+)</name>
        <dbReference type="ChEBI" id="CHEBI:18420"/>
        <label>4</label>
    </ligand>
</feature>
<dbReference type="SUPFAM" id="SSF48108">
    <property type="entry name" value="Carbamoyl phosphate synthetase, large subunit connection domain"/>
    <property type="match status" value="1"/>
</dbReference>
<organism evidence="22">
    <name type="scientific">Methyloraptor flagellatus</name>
    <dbReference type="NCBI Taxonomy" id="3162530"/>
    <lineage>
        <taxon>Bacteria</taxon>
        <taxon>Pseudomonadati</taxon>
        <taxon>Pseudomonadota</taxon>
        <taxon>Alphaproteobacteria</taxon>
        <taxon>Hyphomicrobiales</taxon>
        <taxon>Ancalomicrobiaceae</taxon>
        <taxon>Methyloraptor</taxon>
    </lineage>
</organism>
<dbReference type="Pfam" id="PF02142">
    <property type="entry name" value="MGS"/>
    <property type="match status" value="1"/>
</dbReference>
<dbReference type="Gene3D" id="3.40.50.1380">
    <property type="entry name" value="Methylglyoxal synthase-like domain"/>
    <property type="match status" value="1"/>
</dbReference>
<feature type="binding site" evidence="19">
    <location>
        <position position="926"/>
    </location>
    <ligand>
        <name>ATP</name>
        <dbReference type="ChEBI" id="CHEBI:30616"/>
        <label>2</label>
    </ligand>
</feature>
<dbReference type="HAMAP" id="MF_01210_B">
    <property type="entry name" value="CPSase_L_chain_B"/>
    <property type="match status" value="1"/>
</dbReference>
<dbReference type="GO" id="GO:0006526">
    <property type="term" value="P:L-arginine biosynthetic process"/>
    <property type="evidence" value="ECO:0007669"/>
    <property type="project" value="UniProtKB-UniRule"/>
</dbReference>
<dbReference type="InterPro" id="IPR011761">
    <property type="entry name" value="ATP-grasp"/>
</dbReference>
<evidence type="ECO:0000256" key="8">
    <source>
        <dbReference type="ARBA" id="ARBA00022723"/>
    </source>
</evidence>
<feature type="binding site" evidence="19">
    <location>
        <position position="872"/>
    </location>
    <ligand>
        <name>ATP</name>
        <dbReference type="ChEBI" id="CHEBI:30616"/>
        <label>2</label>
    </ligand>
</feature>
<dbReference type="PROSITE" id="PS00867">
    <property type="entry name" value="CPSASE_2"/>
    <property type="match status" value="2"/>
</dbReference>
<comment type="caution">
    <text evidence="19">Lacks conserved residue(s) required for the propagation of feature annotation.</text>
</comment>
<dbReference type="SUPFAM" id="SSF56059">
    <property type="entry name" value="Glutathione synthetase ATP-binding domain-like"/>
    <property type="match status" value="2"/>
</dbReference>
<dbReference type="PRINTS" id="PR00098">
    <property type="entry name" value="CPSASE"/>
</dbReference>
<dbReference type="InterPro" id="IPR011607">
    <property type="entry name" value="MGS-like_dom"/>
</dbReference>